<sequence length="92" mass="10773">MTARDMIKRDLQSKTLIIIKGGLFFLLGCLSAFVLLSSILSLRNVLMLGLTIWSFCRAYYFAFYVIEHYVDDSFHYSGLIDFAKHWINRVRK</sequence>
<dbReference type="EMBL" id="JAMQBK010000092">
    <property type="protein sequence ID" value="MCM2374612.1"/>
    <property type="molecule type" value="Genomic_DNA"/>
</dbReference>
<feature type="transmembrane region" description="Helical" evidence="1">
    <location>
        <begin position="46"/>
        <end position="66"/>
    </location>
</feature>
<proteinExistence type="predicted"/>
<comment type="caution">
    <text evidence="2">The sequence shown here is derived from an EMBL/GenBank/DDBJ whole genome shotgun (WGS) entry which is preliminary data.</text>
</comment>
<feature type="transmembrane region" description="Helical" evidence="1">
    <location>
        <begin position="21"/>
        <end position="40"/>
    </location>
</feature>
<dbReference type="RefSeq" id="WP_250932558.1">
    <property type="nucleotide sequence ID" value="NZ_JAMQBK010000092.1"/>
</dbReference>
<accession>A0ABT0UCT0</accession>
<keyword evidence="1" id="KW-1133">Transmembrane helix</keyword>
<name>A0ABT0UCT0_9BACT</name>
<dbReference type="Proteomes" id="UP001202961">
    <property type="component" value="Unassembled WGS sequence"/>
</dbReference>
<evidence type="ECO:0000313" key="3">
    <source>
        <dbReference type="Proteomes" id="UP001202961"/>
    </source>
</evidence>
<keyword evidence="1" id="KW-0472">Membrane</keyword>
<evidence type="ECO:0000256" key="1">
    <source>
        <dbReference type="SAM" id="Phobius"/>
    </source>
</evidence>
<keyword evidence="3" id="KW-1185">Reference proteome</keyword>
<keyword evidence="1" id="KW-0812">Transmembrane</keyword>
<gene>
    <name evidence="2" type="ORF">NB063_28660</name>
</gene>
<reference evidence="2 3" key="1">
    <citation type="journal article" date="2022" name="Syst. Appl. Microbiol.">
        <title>Rhodopirellula aestuarii sp. nov., a novel member of the genus Rhodopirellula isolated from brackish sediments collected in the Tagus River estuary, Portugal.</title>
        <authorList>
            <person name="Vitorino I.R."/>
            <person name="Klimek D."/>
            <person name="Calusinska M."/>
            <person name="Lobo-da-Cunha A."/>
            <person name="Vasconcelos V."/>
            <person name="Lage O.M."/>
        </authorList>
    </citation>
    <scope>NUCLEOTIDE SEQUENCE [LARGE SCALE GENOMIC DNA]</scope>
    <source>
        <strain evidence="2 3">ICT_H3.1</strain>
    </source>
</reference>
<organism evidence="2 3">
    <name type="scientific">Aporhodopirellula aestuarii</name>
    <dbReference type="NCBI Taxonomy" id="2950107"/>
    <lineage>
        <taxon>Bacteria</taxon>
        <taxon>Pseudomonadati</taxon>
        <taxon>Planctomycetota</taxon>
        <taxon>Planctomycetia</taxon>
        <taxon>Pirellulales</taxon>
        <taxon>Pirellulaceae</taxon>
        <taxon>Aporhodopirellula</taxon>
    </lineage>
</organism>
<evidence type="ECO:0000313" key="2">
    <source>
        <dbReference type="EMBL" id="MCM2374612.1"/>
    </source>
</evidence>
<protein>
    <submittedName>
        <fullName evidence="2">Uncharacterized protein</fullName>
    </submittedName>
</protein>